<accession>A0AAV4ZII0</accession>
<name>A0AAV4ZII0_9HYPH</name>
<comment type="caution">
    <text evidence="1">The sequence shown here is derived from an EMBL/GenBank/DDBJ whole genome shotgun (WGS) entry which is preliminary data.</text>
</comment>
<dbReference type="EMBL" id="BPQO01000004">
    <property type="protein sequence ID" value="GJD87835.1"/>
    <property type="molecule type" value="Genomic_DNA"/>
</dbReference>
<dbReference type="RefSeq" id="WP_238229826.1">
    <property type="nucleotide sequence ID" value="NZ_BPQO01000004.1"/>
</dbReference>
<protein>
    <submittedName>
        <fullName evidence="1">Uncharacterized protein</fullName>
    </submittedName>
</protein>
<evidence type="ECO:0000313" key="2">
    <source>
        <dbReference type="Proteomes" id="UP001055247"/>
    </source>
</evidence>
<proteinExistence type="predicted"/>
<keyword evidence="2" id="KW-1185">Reference proteome</keyword>
<dbReference type="Proteomes" id="UP001055247">
    <property type="component" value="Unassembled WGS sequence"/>
</dbReference>
<organism evidence="1 2">
    <name type="scientific">Methylobacterium hispanicum</name>
    <dbReference type="NCBI Taxonomy" id="270350"/>
    <lineage>
        <taxon>Bacteria</taxon>
        <taxon>Pseudomonadati</taxon>
        <taxon>Pseudomonadota</taxon>
        <taxon>Alphaproteobacteria</taxon>
        <taxon>Hyphomicrobiales</taxon>
        <taxon>Methylobacteriaceae</taxon>
        <taxon>Methylobacterium</taxon>
    </lineage>
</organism>
<sequence length="123" mass="12765">MSIVLAAKVSRVGGVVVRCRSDTLRGAAEAARQRFSASAAVIAEIERDAPDLPCKLVAQRLLSAATSTEGAPFEAGFYDAAGDALRRLHGGGFDFDEAIGFVEALETAAGIPLPAPQLQGHDD</sequence>
<reference evidence="1" key="2">
    <citation type="submission" date="2021-08" db="EMBL/GenBank/DDBJ databases">
        <authorList>
            <person name="Tani A."/>
            <person name="Ola A."/>
            <person name="Ogura Y."/>
            <person name="Katsura K."/>
            <person name="Hayashi T."/>
        </authorList>
    </citation>
    <scope>NUCLEOTIDE SEQUENCE</scope>
    <source>
        <strain evidence="1">DSM 16372</strain>
    </source>
</reference>
<gene>
    <name evidence="1" type="ORF">BHAOGJBA_1340</name>
</gene>
<dbReference type="AlphaFoldDB" id="A0AAV4ZII0"/>
<evidence type="ECO:0000313" key="1">
    <source>
        <dbReference type="EMBL" id="GJD87835.1"/>
    </source>
</evidence>
<reference evidence="1" key="1">
    <citation type="journal article" date="2016" name="Front. Microbiol.">
        <title>Genome Sequence of the Piezophilic, Mesophilic Sulfate-Reducing Bacterium Desulfovibrio indicus J2T.</title>
        <authorList>
            <person name="Cao J."/>
            <person name="Maignien L."/>
            <person name="Shao Z."/>
            <person name="Alain K."/>
            <person name="Jebbar M."/>
        </authorList>
    </citation>
    <scope>NUCLEOTIDE SEQUENCE</scope>
    <source>
        <strain evidence="1">DSM 16372</strain>
    </source>
</reference>